<dbReference type="SUPFAM" id="SSF50331">
    <property type="entry name" value="MOP-like"/>
    <property type="match status" value="1"/>
</dbReference>
<dbReference type="InterPro" id="IPR008995">
    <property type="entry name" value="Mo/tungstate-bd_C_term_dom"/>
</dbReference>
<dbReference type="AlphaFoldDB" id="A0A1I3VKN6"/>
<dbReference type="InterPro" id="IPR003593">
    <property type="entry name" value="AAA+_ATPase"/>
</dbReference>
<reference evidence="6" key="1">
    <citation type="submission" date="2016-10" db="EMBL/GenBank/DDBJ databases">
        <authorList>
            <person name="Varghese N."/>
            <person name="Submissions S."/>
        </authorList>
    </citation>
    <scope>NUCLEOTIDE SEQUENCE [LARGE SCALE GENOMIC DNA]</scope>
    <source>
        <strain evidence="6">DSM 5918</strain>
    </source>
</reference>
<dbReference type="InterPro" id="IPR003439">
    <property type="entry name" value="ABC_transporter-like_ATP-bd"/>
</dbReference>
<dbReference type="SMART" id="SM00382">
    <property type="entry name" value="AAA"/>
    <property type="match status" value="1"/>
</dbReference>
<dbReference type="STRING" id="52560.SAMN04488082_110113"/>
<gene>
    <name evidence="5" type="ORF">SAMN04488082_110113</name>
</gene>
<dbReference type="InterPro" id="IPR017871">
    <property type="entry name" value="ABC_transporter-like_CS"/>
</dbReference>
<feature type="domain" description="ABC transporter" evidence="4">
    <location>
        <begin position="2"/>
        <end position="231"/>
    </location>
</feature>
<keyword evidence="2" id="KW-0547">Nucleotide-binding</keyword>
<dbReference type="PROSITE" id="PS00211">
    <property type="entry name" value="ABC_TRANSPORTER_1"/>
    <property type="match status" value="1"/>
</dbReference>
<organism evidence="5 6">
    <name type="scientific">Desulfomicrobium apsheronum</name>
    <dbReference type="NCBI Taxonomy" id="52560"/>
    <lineage>
        <taxon>Bacteria</taxon>
        <taxon>Pseudomonadati</taxon>
        <taxon>Thermodesulfobacteriota</taxon>
        <taxon>Desulfovibrionia</taxon>
        <taxon>Desulfovibrionales</taxon>
        <taxon>Desulfomicrobiaceae</taxon>
        <taxon>Desulfomicrobium</taxon>
    </lineage>
</organism>
<protein>
    <submittedName>
        <fullName evidence="5">Tungstate/molybdate transport system ATP-binding protein</fullName>
    </submittedName>
</protein>
<dbReference type="PANTHER" id="PTHR42781:SF4">
    <property type="entry name" value="SPERMIDINE_PUTRESCINE IMPORT ATP-BINDING PROTEIN POTA"/>
    <property type="match status" value="1"/>
</dbReference>
<evidence type="ECO:0000256" key="3">
    <source>
        <dbReference type="ARBA" id="ARBA00022840"/>
    </source>
</evidence>
<dbReference type="GO" id="GO:0015697">
    <property type="term" value="P:quaternary ammonium group transport"/>
    <property type="evidence" value="ECO:0007669"/>
    <property type="project" value="UniProtKB-ARBA"/>
</dbReference>
<dbReference type="GO" id="GO:0005524">
    <property type="term" value="F:ATP binding"/>
    <property type="evidence" value="ECO:0007669"/>
    <property type="project" value="UniProtKB-KW"/>
</dbReference>
<dbReference type="SUPFAM" id="SSF52540">
    <property type="entry name" value="P-loop containing nucleoside triphosphate hydrolases"/>
    <property type="match status" value="1"/>
</dbReference>
<sequence length="346" mass="37596">MIRVESLALCFGKFSLRDVGFQVAPGEFFALMGPTGSGKTLILESIAGLVEHAQGSIRVAGQEVGGLPPERRNVSLVYQDNALFPHLSVLENVTYGQRYHGIAKDEGRHMALALLERLGLTRVAGRLPVNLSGGEKQRVSLARALACKPDVVLLDEPLSSLDPQFRDDLRAALKDLHRHSGLTFLMVTHDFVDALTLADRAAVIREGRLEQVGTVGDVFRKPATAFVAGFVGMKNIFSVEGQGECRLGGDLRFEVPGASVSGHVALRPEDVFVSFTDHAAPGWLSLPGTLMGVRHEGFSWFAEVSCGDSRFTAALDRQFPEQGRLEPGRPVRLTFARVSLHFMPDA</sequence>
<evidence type="ECO:0000259" key="4">
    <source>
        <dbReference type="PROSITE" id="PS50893"/>
    </source>
</evidence>
<dbReference type="GO" id="GO:0022857">
    <property type="term" value="F:transmembrane transporter activity"/>
    <property type="evidence" value="ECO:0007669"/>
    <property type="project" value="InterPro"/>
</dbReference>
<dbReference type="PANTHER" id="PTHR42781">
    <property type="entry name" value="SPERMIDINE/PUTRESCINE IMPORT ATP-BINDING PROTEIN POTA"/>
    <property type="match status" value="1"/>
</dbReference>
<dbReference type="GO" id="GO:0043190">
    <property type="term" value="C:ATP-binding cassette (ABC) transporter complex"/>
    <property type="evidence" value="ECO:0007669"/>
    <property type="project" value="InterPro"/>
</dbReference>
<dbReference type="PROSITE" id="PS50893">
    <property type="entry name" value="ABC_TRANSPORTER_2"/>
    <property type="match status" value="1"/>
</dbReference>
<dbReference type="InterPro" id="IPR027417">
    <property type="entry name" value="P-loop_NTPase"/>
</dbReference>
<dbReference type="Pfam" id="PF00005">
    <property type="entry name" value="ABC_tran"/>
    <property type="match status" value="1"/>
</dbReference>
<dbReference type="InterPro" id="IPR013611">
    <property type="entry name" value="Transp-assoc_OB_typ2"/>
</dbReference>
<dbReference type="Gene3D" id="3.40.50.300">
    <property type="entry name" value="P-loop containing nucleotide triphosphate hydrolases"/>
    <property type="match status" value="1"/>
</dbReference>
<accession>A0A1I3VKN6</accession>
<evidence type="ECO:0000256" key="1">
    <source>
        <dbReference type="ARBA" id="ARBA00022448"/>
    </source>
</evidence>
<evidence type="ECO:0000256" key="2">
    <source>
        <dbReference type="ARBA" id="ARBA00022741"/>
    </source>
</evidence>
<dbReference type="GO" id="GO:0016887">
    <property type="term" value="F:ATP hydrolysis activity"/>
    <property type="evidence" value="ECO:0007669"/>
    <property type="project" value="InterPro"/>
</dbReference>
<dbReference type="FunFam" id="3.40.50.300:FF:000425">
    <property type="entry name" value="Probable ABC transporter, ATP-binding subunit"/>
    <property type="match status" value="1"/>
</dbReference>
<evidence type="ECO:0000313" key="6">
    <source>
        <dbReference type="Proteomes" id="UP000198635"/>
    </source>
</evidence>
<dbReference type="EMBL" id="FORX01000010">
    <property type="protein sequence ID" value="SFJ95984.1"/>
    <property type="molecule type" value="Genomic_DNA"/>
</dbReference>
<proteinExistence type="predicted"/>
<name>A0A1I3VKN6_9BACT</name>
<dbReference type="InterPro" id="IPR050093">
    <property type="entry name" value="ABC_SmlMolc_Importer"/>
</dbReference>
<keyword evidence="3 5" id="KW-0067">ATP-binding</keyword>
<keyword evidence="6" id="KW-1185">Reference proteome</keyword>
<evidence type="ECO:0000313" key="5">
    <source>
        <dbReference type="EMBL" id="SFJ95984.1"/>
    </source>
</evidence>
<dbReference type="RefSeq" id="WP_092375387.1">
    <property type="nucleotide sequence ID" value="NZ_FORX01000010.1"/>
</dbReference>
<dbReference type="Pfam" id="PF08402">
    <property type="entry name" value="TOBE_2"/>
    <property type="match status" value="1"/>
</dbReference>
<dbReference type="Proteomes" id="UP000198635">
    <property type="component" value="Unassembled WGS sequence"/>
</dbReference>
<keyword evidence="1" id="KW-0813">Transport</keyword>
<dbReference type="OrthoDB" id="9809450at2"/>